<dbReference type="PANTHER" id="PTHR36566:SF1">
    <property type="entry name" value="PYRIDINIUM-3,5-BISTHIOCARBOXYLIC ACID MONONUCLEOTIDE NICKEL INSERTION PROTEIN"/>
    <property type="match status" value="1"/>
</dbReference>
<comment type="caution">
    <text evidence="3">The sequence shown here is derived from an EMBL/GenBank/DDBJ whole genome shotgun (WGS) entry which is preliminary data.</text>
</comment>
<evidence type="ECO:0000256" key="2">
    <source>
        <dbReference type="HAMAP-Rule" id="MF_01074"/>
    </source>
</evidence>
<dbReference type="GO" id="GO:0016151">
    <property type="term" value="F:nickel cation binding"/>
    <property type="evidence" value="ECO:0007669"/>
    <property type="project" value="UniProtKB-UniRule"/>
</dbReference>
<comment type="similarity">
    <text evidence="2">Belongs to the LarC family.</text>
</comment>
<gene>
    <name evidence="3" type="ORF">APZ16_02330</name>
</gene>
<reference evidence="3 4" key="1">
    <citation type="journal article" date="2016" name="Nat. Microbiol.">
        <title>Genomic inference of the metabolism of cosmopolitan subsurface Archaea, Hadesarchaea.</title>
        <authorList>
            <person name="Baker B.J."/>
            <person name="Saw J.H."/>
            <person name="Lind A.E."/>
            <person name="Lazar C.S."/>
            <person name="Hinrichs K.-U."/>
            <person name="Teske A.P."/>
            <person name="Ettema T.J."/>
        </authorList>
    </citation>
    <scope>NUCLEOTIDE SEQUENCE [LARGE SCALE GENOMIC DNA]</scope>
</reference>
<dbReference type="HAMAP" id="MF_01074">
    <property type="entry name" value="LarC"/>
    <property type="match status" value="1"/>
</dbReference>
<dbReference type="Pfam" id="PF01969">
    <property type="entry name" value="Ni_insertion"/>
    <property type="match status" value="1"/>
</dbReference>
<keyword evidence="1 2" id="KW-0533">Nickel</keyword>
<dbReference type="STRING" id="1776334.APZ16_02330"/>
<dbReference type="Gene3D" id="3.30.70.1380">
    <property type="entry name" value="Transcriptional regulatory protein pf0864 domain like"/>
    <property type="match status" value="1"/>
</dbReference>
<evidence type="ECO:0000313" key="4">
    <source>
        <dbReference type="Proteomes" id="UP000074294"/>
    </source>
</evidence>
<sequence length="400" mass="43042">MKLAFIDCSIAGVSGDMLTAALIDAGASAERVKRAMTSAGGCLGEVRVRIRRVEINGIRAARVEVETRDEGGRSYHEIVTKLKKVSMPEQVRARALAALRRLAEAEARVHGRPIEELHLHEVGAADAVADIVGACTAADDLGLFEGEIISSEIAVGRGMTKATHGNLPIPPPAVLEILKGKPLFGVDTDNELTTPTGAALVATLAERFVRVFPPMRLTAVGYGAGKKDFPSPNLMRVCLGESVESLRPQEIAVLETNVDNVSGEVIGYTLGKLLAEGALDAGAIPMVMKKGRPGFLLRVLARPEDSERLSRLLMRETGTLGVRLLPSVHRYALEREVVKVDLRLGGRSFRPRVKISRDGGRVVSCAAEYEDARAIAEKTGTPLREVIRKVEDVARKQLEG</sequence>
<dbReference type="PANTHER" id="PTHR36566">
    <property type="entry name" value="NICKEL INSERTION PROTEIN-RELATED"/>
    <property type="match status" value="1"/>
</dbReference>
<organism evidence="3 4">
    <name type="scientific">Hadarchaeum yellowstonense</name>
    <dbReference type="NCBI Taxonomy" id="1776334"/>
    <lineage>
        <taxon>Archaea</taxon>
        <taxon>Methanobacteriati</taxon>
        <taxon>Candidatus Hadarchaeota</taxon>
        <taxon>Candidatus Hadarchaeia</taxon>
        <taxon>Candidatus Hadarchaeales</taxon>
        <taxon>Candidatus Hadarchaeaceae</taxon>
        <taxon>Candidatus Hadarchaeum</taxon>
    </lineage>
</organism>
<evidence type="ECO:0000256" key="1">
    <source>
        <dbReference type="ARBA" id="ARBA00022596"/>
    </source>
</evidence>
<protein>
    <recommendedName>
        <fullName evidence="2">Putative nickel insertion protein</fullName>
    </recommendedName>
</protein>
<dbReference type="EMBL" id="LQMQ01000061">
    <property type="protein sequence ID" value="KUO39540.1"/>
    <property type="molecule type" value="Genomic_DNA"/>
</dbReference>
<dbReference type="Gene3D" id="3.10.20.300">
    <property type="entry name" value="mk0293 like domain"/>
    <property type="match status" value="1"/>
</dbReference>
<accession>A0A147JSX9</accession>
<dbReference type="AlphaFoldDB" id="A0A147JSX9"/>
<proteinExistence type="inferred from homology"/>
<dbReference type="Proteomes" id="UP000074294">
    <property type="component" value="Unassembled WGS sequence"/>
</dbReference>
<evidence type="ECO:0000313" key="3">
    <source>
        <dbReference type="EMBL" id="KUO39540.1"/>
    </source>
</evidence>
<dbReference type="InterPro" id="IPR002822">
    <property type="entry name" value="Ni_insertion"/>
</dbReference>
<name>A0A147JSX9_HADYE</name>
<dbReference type="GO" id="GO:0016829">
    <property type="term" value="F:lyase activity"/>
    <property type="evidence" value="ECO:0007669"/>
    <property type="project" value="UniProtKB-UniRule"/>
</dbReference>
<dbReference type="NCBIfam" id="TIGR00299">
    <property type="entry name" value="nickel pincer cofactor biosynthesis protein LarC"/>
    <property type="match status" value="1"/>
</dbReference>
<keyword evidence="2" id="KW-0456">Lyase</keyword>